<sequence length="613" mass="68037">MVWWDTKLVAQTVTREFVASRLHSKNVDRLDQVLGFGNGLTDETYWEWIEAKSKRIFLILEDVGIPDQIFGAVDHSWEDDDVPIPLNDVDRVTGTKDQKTNWKFWDRQFYYVMREVEEGRHMTYGDDEIVPVDIVDRKQAATALVHSHHIDKVVLSNKPNRVLGRLRIPISKISSGVSQEEFLKETRRTSYFHNEHIISYFASYTHLDSVCVLTTAWTEYSLKTALTNIPASLKTHLKHDPRVQVMNWIHCLADAICYLHSTGGSHGNIKPSSVGFDQDHKILLTDRSILSLEGIPASTDRTAFNKESYDYAAPEQWFRPTNCNNLYNNINKSVQTSSSASSSSSGSYAISINKGGPGYGTAQQHQLPQLDPQAADIFSMGCIMLELMGFLFSKRTSKSFAAHRGDKHRHAGRGGAPLDASFHKNLGQVESWMVALAKDAGKKKDDAVLRGVAPVLQMVARMLSVTPQDRPSAYAVERHIYQVLTEHCGIAEPHCVHQYEDTAAFIDLPVTSGLESLRIGTGGGGRGAAGTDDESIFSIATSSRRVSRQGRSSLSSTRTPTTPTMMTGPPRSQTNLDGALAVPRGHRGMQRSIAATAQQWGVPYTFEDAAQTS</sequence>
<organism evidence="3 4">
    <name type="scientific">Pestalotiopsis fici (strain W106-1 / CGMCC3.15140)</name>
    <dbReference type="NCBI Taxonomy" id="1229662"/>
    <lineage>
        <taxon>Eukaryota</taxon>
        <taxon>Fungi</taxon>
        <taxon>Dikarya</taxon>
        <taxon>Ascomycota</taxon>
        <taxon>Pezizomycotina</taxon>
        <taxon>Sordariomycetes</taxon>
        <taxon>Xylariomycetidae</taxon>
        <taxon>Amphisphaeriales</taxon>
        <taxon>Sporocadaceae</taxon>
        <taxon>Pestalotiopsis</taxon>
    </lineage>
</organism>
<evidence type="ECO:0000313" key="4">
    <source>
        <dbReference type="Proteomes" id="UP000030651"/>
    </source>
</evidence>
<feature type="compositionally biased region" description="Low complexity" evidence="1">
    <location>
        <begin position="542"/>
        <end position="572"/>
    </location>
</feature>
<dbReference type="SUPFAM" id="SSF56112">
    <property type="entry name" value="Protein kinase-like (PK-like)"/>
    <property type="match status" value="1"/>
</dbReference>
<dbReference type="STRING" id="1229662.W3WZ97"/>
<dbReference type="InterPro" id="IPR000719">
    <property type="entry name" value="Prot_kinase_dom"/>
</dbReference>
<dbReference type="GO" id="GO:0005524">
    <property type="term" value="F:ATP binding"/>
    <property type="evidence" value="ECO:0007669"/>
    <property type="project" value="InterPro"/>
</dbReference>
<dbReference type="EMBL" id="KI912114">
    <property type="protein sequence ID" value="ETS79109.1"/>
    <property type="molecule type" value="Genomic_DNA"/>
</dbReference>
<protein>
    <recommendedName>
        <fullName evidence="2">Protein kinase domain-containing protein</fullName>
    </recommendedName>
</protein>
<evidence type="ECO:0000256" key="1">
    <source>
        <dbReference type="SAM" id="MobiDB-lite"/>
    </source>
</evidence>
<dbReference type="RefSeq" id="XP_007835734.1">
    <property type="nucleotide sequence ID" value="XM_007837543.1"/>
</dbReference>
<dbReference type="eggNOG" id="ENOG502QUU6">
    <property type="taxonomic scope" value="Eukaryota"/>
</dbReference>
<dbReference type="PANTHER" id="PTHR44305:SF24">
    <property type="entry name" value="TYROSINE-PROTEIN KINASE C03B1.5-RELATED"/>
    <property type="match status" value="1"/>
</dbReference>
<feature type="region of interest" description="Disordered" evidence="1">
    <location>
        <begin position="542"/>
        <end position="576"/>
    </location>
</feature>
<evidence type="ECO:0000313" key="3">
    <source>
        <dbReference type="EMBL" id="ETS79109.1"/>
    </source>
</evidence>
<dbReference type="Gene3D" id="1.10.510.10">
    <property type="entry name" value="Transferase(Phosphotransferase) domain 1"/>
    <property type="match status" value="1"/>
</dbReference>
<keyword evidence="4" id="KW-1185">Reference proteome</keyword>
<dbReference type="KEGG" id="pfy:PFICI_08962"/>
<evidence type="ECO:0000259" key="2">
    <source>
        <dbReference type="PROSITE" id="PS50011"/>
    </source>
</evidence>
<dbReference type="GO" id="GO:0004672">
    <property type="term" value="F:protein kinase activity"/>
    <property type="evidence" value="ECO:0007669"/>
    <property type="project" value="InterPro"/>
</dbReference>
<dbReference type="PANTHER" id="PTHR44305">
    <property type="entry name" value="SI:DKEY-192D15.2-RELATED"/>
    <property type="match status" value="1"/>
</dbReference>
<dbReference type="InterPro" id="IPR053083">
    <property type="entry name" value="TF_kinase-domain_protein"/>
</dbReference>
<reference evidence="4" key="1">
    <citation type="journal article" date="2015" name="BMC Genomics">
        <title>Genomic and transcriptomic analysis of the endophytic fungus Pestalotiopsis fici reveals its lifestyle and high potential for synthesis of natural products.</title>
        <authorList>
            <person name="Wang X."/>
            <person name="Zhang X."/>
            <person name="Liu L."/>
            <person name="Xiang M."/>
            <person name="Wang W."/>
            <person name="Sun X."/>
            <person name="Che Y."/>
            <person name="Guo L."/>
            <person name="Liu G."/>
            <person name="Guo L."/>
            <person name="Wang C."/>
            <person name="Yin W.B."/>
            <person name="Stadler M."/>
            <person name="Zhang X."/>
            <person name="Liu X."/>
        </authorList>
    </citation>
    <scope>NUCLEOTIDE SEQUENCE [LARGE SCALE GENOMIC DNA]</scope>
    <source>
        <strain evidence="4">W106-1 / CGMCC3.15140</strain>
    </source>
</reference>
<dbReference type="InParanoid" id="W3WZ97"/>
<dbReference type="OMA" id="HHRGAKN"/>
<dbReference type="HOGENOM" id="CLU_015630_1_1_1"/>
<dbReference type="Proteomes" id="UP000030651">
    <property type="component" value="Unassembled WGS sequence"/>
</dbReference>
<dbReference type="InterPro" id="IPR011009">
    <property type="entry name" value="Kinase-like_dom_sf"/>
</dbReference>
<gene>
    <name evidence="3" type="ORF">PFICI_08962</name>
</gene>
<dbReference type="PROSITE" id="PS50011">
    <property type="entry name" value="PROTEIN_KINASE_DOM"/>
    <property type="match status" value="1"/>
</dbReference>
<dbReference type="OrthoDB" id="4062651at2759"/>
<dbReference type="SMART" id="SM00220">
    <property type="entry name" value="S_TKc"/>
    <property type="match status" value="1"/>
</dbReference>
<feature type="domain" description="Protein kinase" evidence="2">
    <location>
        <begin position="98"/>
        <end position="482"/>
    </location>
</feature>
<dbReference type="GeneID" id="19273975"/>
<proteinExistence type="predicted"/>
<name>W3WZ97_PESFW</name>
<dbReference type="AlphaFoldDB" id="W3WZ97"/>
<accession>W3WZ97</accession>